<name>A0A6P1QRG1_9FLAO</name>
<keyword evidence="2" id="KW-1185">Reference proteome</keyword>
<reference evidence="1 2" key="1">
    <citation type="submission" date="2018-04" db="EMBL/GenBank/DDBJ databases">
        <title>Characteristic and Complete Genome Sequencing of A Novel Member of Infective Endocarditis Causative Bacteria: Bergeyella cardium QL-PH.</title>
        <authorList>
            <person name="Pan H."/>
            <person name="Sun E."/>
            <person name="Zhang Y."/>
        </authorList>
    </citation>
    <scope>NUCLEOTIDE SEQUENCE [LARGE SCALE GENOMIC DNA]</scope>
    <source>
        <strain evidence="1 2">HPQL</strain>
    </source>
</reference>
<organism evidence="1 2">
    <name type="scientific">Bergeyella cardium</name>
    <dbReference type="NCBI Taxonomy" id="1585976"/>
    <lineage>
        <taxon>Bacteria</taxon>
        <taxon>Pseudomonadati</taxon>
        <taxon>Bacteroidota</taxon>
        <taxon>Flavobacteriia</taxon>
        <taxon>Flavobacteriales</taxon>
        <taxon>Weeksellaceae</taxon>
        <taxon>Bergeyella</taxon>
    </lineage>
</organism>
<dbReference type="PROSITE" id="PS51257">
    <property type="entry name" value="PROKAR_LIPOPROTEIN"/>
    <property type="match status" value="1"/>
</dbReference>
<accession>A0A6P1QRG1</accession>
<dbReference type="AlphaFoldDB" id="A0A6P1QRG1"/>
<gene>
    <name evidence="1" type="ORF">DBX24_02035</name>
</gene>
<dbReference type="Proteomes" id="UP000464318">
    <property type="component" value="Chromosome"/>
</dbReference>
<evidence type="ECO:0000313" key="2">
    <source>
        <dbReference type="Proteomes" id="UP000464318"/>
    </source>
</evidence>
<proteinExistence type="predicted"/>
<dbReference type="OrthoDB" id="1260293at2"/>
<dbReference type="KEGG" id="bcad:DBX24_02035"/>
<sequence length="145" mass="16173">MKKLVLGLVLLVSIGCKKEIRTESSPLIDSLEMNDTIQLDSIELNGSEGKTIFSQGGKTIIVFDTKANTGIININGKKILLDELVFTENNYEISGQNIKITAEDGDFKESENNCNEGIFKCVYIEFEGKLSLLENIKVKDCRDYN</sequence>
<evidence type="ECO:0000313" key="1">
    <source>
        <dbReference type="EMBL" id="QHN64756.1"/>
    </source>
</evidence>
<protein>
    <submittedName>
        <fullName evidence="1">Uncharacterized protein</fullName>
    </submittedName>
</protein>
<dbReference type="RefSeq" id="WP_120488585.1">
    <property type="nucleotide sequence ID" value="NZ_CP029149.1"/>
</dbReference>
<dbReference type="EMBL" id="CP029149">
    <property type="protein sequence ID" value="QHN64756.1"/>
    <property type="molecule type" value="Genomic_DNA"/>
</dbReference>